<dbReference type="EMBL" id="CP023344">
    <property type="protein sequence ID" value="ATC65796.1"/>
    <property type="molecule type" value="Genomic_DNA"/>
</dbReference>
<dbReference type="InterPro" id="IPR026956">
    <property type="entry name" value="D-ser_dehydrat-like_dom"/>
</dbReference>
<evidence type="ECO:0000259" key="3">
    <source>
        <dbReference type="SMART" id="SM01119"/>
    </source>
</evidence>
<dbReference type="AlphaFoldDB" id="A0A290QHL7"/>
<protein>
    <recommendedName>
        <fullName evidence="3">D-serine dehydratase-like domain-containing protein</fullName>
    </recommendedName>
</protein>
<dbReference type="OrthoDB" id="9788869at2"/>
<dbReference type="InterPro" id="IPR029066">
    <property type="entry name" value="PLP-binding_barrel"/>
</dbReference>
<dbReference type="InterPro" id="IPR051466">
    <property type="entry name" value="D-amino_acid_metab_enzyme"/>
</dbReference>
<evidence type="ECO:0000256" key="1">
    <source>
        <dbReference type="ARBA" id="ARBA00005323"/>
    </source>
</evidence>
<evidence type="ECO:0000313" key="5">
    <source>
        <dbReference type="Proteomes" id="UP000217265"/>
    </source>
</evidence>
<dbReference type="PANTHER" id="PTHR28004:SF2">
    <property type="entry name" value="D-SERINE DEHYDRATASE"/>
    <property type="match status" value="1"/>
</dbReference>
<dbReference type="InterPro" id="IPR001608">
    <property type="entry name" value="Ala_racemase_N"/>
</dbReference>
<dbReference type="Pfam" id="PF01168">
    <property type="entry name" value="Ala_racemase_N"/>
    <property type="match status" value="1"/>
</dbReference>
<evidence type="ECO:0000313" key="4">
    <source>
        <dbReference type="EMBL" id="ATC65796.1"/>
    </source>
</evidence>
<evidence type="ECO:0000256" key="2">
    <source>
        <dbReference type="ARBA" id="ARBA00023239"/>
    </source>
</evidence>
<accession>A0A290QHL7</accession>
<dbReference type="Gene3D" id="3.20.20.10">
    <property type="entry name" value="Alanine racemase"/>
    <property type="match status" value="1"/>
</dbReference>
<organism evidence="4 5">
    <name type="scientific">Nibricoccus aquaticus</name>
    <dbReference type="NCBI Taxonomy" id="2576891"/>
    <lineage>
        <taxon>Bacteria</taxon>
        <taxon>Pseudomonadati</taxon>
        <taxon>Verrucomicrobiota</taxon>
        <taxon>Opitutia</taxon>
        <taxon>Opitutales</taxon>
        <taxon>Opitutaceae</taxon>
        <taxon>Nibricoccus</taxon>
    </lineage>
</organism>
<dbReference type="InterPro" id="IPR042208">
    <property type="entry name" value="D-ser_dehydrat-like_sf"/>
</dbReference>
<sequence length="362" mass="38827">MNSVDDLPTPALLVNQSRLVKNIRAMQSVCDAHGVELRPHIKTHKSAEIAHLQLANGARGLTCAKLSEAEAILPSGVRSLFIAHSLVDLRLTSRLNALAEKLEDLRLAVTSEAHLEAFERLAAKLSGKVQVMLALDTGLGREGARDQSSAQALAAKISRYRHLQLRGFYTHEGHFYGHPLADQTARLNQFIERLLQIRDAIDPSLPLWPGCSVTAKSIAAATSGKIQSVRPGAYVFGDLALTEVTGVMQSDEVALHVLASVVDKPAPGLALIDAGSKTFSSDRTPAGIFARAADGRDLTVVRVNEEHGYVTGQSVDQLKIGERVAFTPAHVCTVVNLASKLVVTEGGEIHAIWPVDARGCSQ</sequence>
<feature type="domain" description="D-serine dehydratase-like" evidence="3">
    <location>
        <begin position="254"/>
        <end position="345"/>
    </location>
</feature>
<gene>
    <name evidence="4" type="ORF">CMV30_18600</name>
</gene>
<comment type="similarity">
    <text evidence="1">Belongs to the DSD1 family.</text>
</comment>
<dbReference type="KEGG" id="vbh:CMV30_18600"/>
<dbReference type="Pfam" id="PF14031">
    <property type="entry name" value="D-ser_dehydrat"/>
    <property type="match status" value="1"/>
</dbReference>
<proteinExistence type="inferred from homology"/>
<dbReference type="Proteomes" id="UP000217265">
    <property type="component" value="Chromosome"/>
</dbReference>
<dbReference type="SUPFAM" id="SSF51419">
    <property type="entry name" value="PLP-binding barrel"/>
    <property type="match status" value="1"/>
</dbReference>
<dbReference type="RefSeq" id="WP_096057425.1">
    <property type="nucleotide sequence ID" value="NZ_CP023344.1"/>
</dbReference>
<keyword evidence="2" id="KW-0456">Lyase</keyword>
<dbReference type="GO" id="GO:0036088">
    <property type="term" value="P:D-serine catabolic process"/>
    <property type="evidence" value="ECO:0007669"/>
    <property type="project" value="TreeGrafter"/>
</dbReference>
<keyword evidence="5" id="KW-1185">Reference proteome</keyword>
<reference evidence="4 5" key="1">
    <citation type="submission" date="2017-09" db="EMBL/GenBank/DDBJ databases">
        <title>Complete genome sequence of Verrucomicrobial strain HZ-65, isolated from freshwater.</title>
        <authorList>
            <person name="Choi A."/>
        </authorList>
    </citation>
    <scope>NUCLEOTIDE SEQUENCE [LARGE SCALE GENOMIC DNA]</scope>
    <source>
        <strain evidence="4 5">HZ-65</strain>
    </source>
</reference>
<dbReference type="GO" id="GO:0008721">
    <property type="term" value="F:D-serine ammonia-lyase activity"/>
    <property type="evidence" value="ECO:0007669"/>
    <property type="project" value="TreeGrafter"/>
</dbReference>
<dbReference type="SMART" id="SM01119">
    <property type="entry name" value="D-ser_dehydrat"/>
    <property type="match status" value="1"/>
</dbReference>
<dbReference type="PANTHER" id="PTHR28004">
    <property type="entry name" value="ZGC:162816-RELATED"/>
    <property type="match status" value="1"/>
</dbReference>
<name>A0A290QHL7_9BACT</name>
<dbReference type="Gene3D" id="2.40.37.20">
    <property type="entry name" value="D-serine dehydratase-like domain"/>
    <property type="match status" value="1"/>
</dbReference>